<reference evidence="1 2" key="1">
    <citation type="submission" date="2018-11" db="EMBL/GenBank/DDBJ databases">
        <authorList>
            <consortium name="Pathogen Informatics"/>
        </authorList>
    </citation>
    <scope>NUCLEOTIDE SEQUENCE [LARGE SCALE GENOMIC DNA]</scope>
</reference>
<sequence>MVVYSDYFLSAGDPIMVFAFVVAKDGGSMARLEYMKEAVEQLDFAGANITHDGQSFYTLCTDFCQINEPIRQFYNGLVMKVNSSSMNEPISITFPIMEVLGKDLDLSPNFFGVQTNASDGTIEFLKVVGVQFRANRPANWTKYDLQTYERSMSAYFNE</sequence>
<dbReference type="PANTHER" id="PTHR10796">
    <property type="entry name" value="PATCHED-RELATED"/>
    <property type="match status" value="1"/>
</dbReference>
<dbReference type="GO" id="GO:0005886">
    <property type="term" value="C:plasma membrane"/>
    <property type="evidence" value="ECO:0007669"/>
    <property type="project" value="TreeGrafter"/>
</dbReference>
<dbReference type="EMBL" id="UZAH01027352">
    <property type="protein sequence ID" value="VDO90886.1"/>
    <property type="molecule type" value="Genomic_DNA"/>
</dbReference>
<accession>A0A183FV11</accession>
<dbReference type="Proteomes" id="UP000050761">
    <property type="component" value="Unassembled WGS sequence"/>
</dbReference>
<organism evidence="2 3">
    <name type="scientific">Heligmosomoides polygyrus</name>
    <name type="common">Parasitic roundworm</name>
    <dbReference type="NCBI Taxonomy" id="6339"/>
    <lineage>
        <taxon>Eukaryota</taxon>
        <taxon>Metazoa</taxon>
        <taxon>Ecdysozoa</taxon>
        <taxon>Nematoda</taxon>
        <taxon>Chromadorea</taxon>
        <taxon>Rhabditida</taxon>
        <taxon>Rhabditina</taxon>
        <taxon>Rhabditomorpha</taxon>
        <taxon>Strongyloidea</taxon>
        <taxon>Heligmosomidae</taxon>
        <taxon>Heligmosomoides</taxon>
    </lineage>
</organism>
<evidence type="ECO:0000313" key="3">
    <source>
        <dbReference type="WBParaSite" id="HPBE_0001209301-mRNA-1"/>
    </source>
</evidence>
<dbReference type="PANTHER" id="PTHR10796:SF95">
    <property type="entry name" value="SSD DOMAIN-CONTAINING PROTEIN"/>
    <property type="match status" value="1"/>
</dbReference>
<evidence type="ECO:0000313" key="1">
    <source>
        <dbReference type="EMBL" id="VDO90886.1"/>
    </source>
</evidence>
<name>A0A183FV11_HELPZ</name>
<dbReference type="GO" id="GO:0018996">
    <property type="term" value="P:molting cycle, collagen and cuticulin-based cuticle"/>
    <property type="evidence" value="ECO:0007669"/>
    <property type="project" value="TreeGrafter"/>
</dbReference>
<keyword evidence="2" id="KW-1185">Reference proteome</keyword>
<dbReference type="InterPro" id="IPR051697">
    <property type="entry name" value="Patched_domain-protein"/>
</dbReference>
<dbReference type="OrthoDB" id="6510177at2759"/>
<dbReference type="GO" id="GO:0030659">
    <property type="term" value="C:cytoplasmic vesicle membrane"/>
    <property type="evidence" value="ECO:0007669"/>
    <property type="project" value="TreeGrafter"/>
</dbReference>
<protein>
    <submittedName>
        <fullName evidence="3">DUF4261 domain-containing protein</fullName>
    </submittedName>
</protein>
<evidence type="ECO:0000313" key="2">
    <source>
        <dbReference type="Proteomes" id="UP000050761"/>
    </source>
</evidence>
<dbReference type="GO" id="GO:0006897">
    <property type="term" value="P:endocytosis"/>
    <property type="evidence" value="ECO:0007669"/>
    <property type="project" value="TreeGrafter"/>
</dbReference>
<accession>A0A3P7YR68</accession>
<proteinExistence type="predicted"/>
<reference evidence="3" key="2">
    <citation type="submission" date="2019-09" db="UniProtKB">
        <authorList>
            <consortium name="WormBaseParasite"/>
        </authorList>
    </citation>
    <scope>IDENTIFICATION</scope>
</reference>
<dbReference type="WBParaSite" id="HPBE_0001209301-mRNA-1">
    <property type="protein sequence ID" value="HPBE_0001209301-mRNA-1"/>
    <property type="gene ID" value="HPBE_0001209301"/>
</dbReference>
<gene>
    <name evidence="1" type="ORF">HPBE_LOCUS12094</name>
</gene>
<dbReference type="AlphaFoldDB" id="A0A183FV11"/>